<name>A0A074N5F8_9SPHN</name>
<dbReference type="Proteomes" id="UP000027866">
    <property type="component" value="Unassembled WGS sequence"/>
</dbReference>
<accession>A0A074N5F8</accession>
<gene>
    <name evidence="2" type="ORF">EH32_10755</name>
</gene>
<reference evidence="2 3" key="1">
    <citation type="submission" date="2014-04" db="EMBL/GenBank/DDBJ databases">
        <title>A comprehensive comparison of genomes of Erythrobacter spp. Strains.</title>
        <authorList>
            <person name="Zheng Q."/>
        </authorList>
    </citation>
    <scope>NUCLEOTIDE SEQUENCE [LARGE SCALE GENOMIC DNA]</scope>
    <source>
        <strain evidence="2 3">DSM 8509</strain>
    </source>
</reference>
<evidence type="ECO:0000259" key="1">
    <source>
        <dbReference type="Pfam" id="PF00535"/>
    </source>
</evidence>
<comment type="caution">
    <text evidence="2">The sequence shown here is derived from an EMBL/GenBank/DDBJ whole genome shotgun (WGS) entry which is preliminary data.</text>
</comment>
<dbReference type="EMBL" id="JMIX01000006">
    <property type="protein sequence ID" value="KEO93202.1"/>
    <property type="molecule type" value="Genomic_DNA"/>
</dbReference>
<dbReference type="AlphaFoldDB" id="A0A074N5F8"/>
<dbReference type="CDD" id="cd00761">
    <property type="entry name" value="Glyco_tranf_GTA_type"/>
    <property type="match status" value="1"/>
</dbReference>
<proteinExistence type="predicted"/>
<feature type="domain" description="Glycosyltransferase 2-like" evidence="1">
    <location>
        <begin position="4"/>
        <end position="128"/>
    </location>
</feature>
<dbReference type="Pfam" id="PF00535">
    <property type="entry name" value="Glycos_transf_2"/>
    <property type="match status" value="1"/>
</dbReference>
<protein>
    <recommendedName>
        <fullName evidence="1">Glycosyltransferase 2-like domain-containing protein</fullName>
    </recommendedName>
</protein>
<sequence length="285" mass="30701">MQVTVLAHNEEARIAACLASLPVGAQGVTVTAVVNGSSDRTAHIVRAHAGVELVEYGQGGKARSWNRFVLEETRAADAFVFVDGDAQLVPGTVEALAAALAEDPGANAASGLPMNGRRAKAYRRSIAAESGLFGDCYALAGDFVRRMRASGIRLPDDIIGEDGLIRALACTDLASEREWSNARIVPVEAAGFWCEPNAIDAKGLRQQAARMVNYSVRHFQNRIVSDIMRGPGPVDLPRELASLYGEYLPCFRPRISPLWFAFDRAALARMRESMAARAGHPPART</sequence>
<dbReference type="InterPro" id="IPR029044">
    <property type="entry name" value="Nucleotide-diphossugar_trans"/>
</dbReference>
<evidence type="ECO:0000313" key="2">
    <source>
        <dbReference type="EMBL" id="KEO93202.1"/>
    </source>
</evidence>
<dbReference type="SUPFAM" id="SSF53448">
    <property type="entry name" value="Nucleotide-diphospho-sugar transferases"/>
    <property type="match status" value="1"/>
</dbReference>
<dbReference type="InterPro" id="IPR001173">
    <property type="entry name" value="Glyco_trans_2-like"/>
</dbReference>
<evidence type="ECO:0000313" key="3">
    <source>
        <dbReference type="Proteomes" id="UP000027866"/>
    </source>
</evidence>
<organism evidence="2 3">
    <name type="scientific">Erythrobacter litoralis</name>
    <dbReference type="NCBI Taxonomy" id="39960"/>
    <lineage>
        <taxon>Bacteria</taxon>
        <taxon>Pseudomonadati</taxon>
        <taxon>Pseudomonadota</taxon>
        <taxon>Alphaproteobacteria</taxon>
        <taxon>Sphingomonadales</taxon>
        <taxon>Erythrobacteraceae</taxon>
        <taxon>Erythrobacter/Porphyrobacter group</taxon>
        <taxon>Erythrobacter</taxon>
    </lineage>
</organism>
<keyword evidence="3" id="KW-1185">Reference proteome</keyword>
<dbReference type="Gene3D" id="3.90.550.10">
    <property type="entry name" value="Spore Coat Polysaccharide Biosynthesis Protein SpsA, Chain A"/>
    <property type="match status" value="1"/>
</dbReference>